<sequence>MRVTFLAHDGFFIELDQVCLLFDWWKGVLPPLPDKPLLVFVSHRHEDHFNPAVFALADCKADIQFLLGSDFHLTPHNLTKWQLSPETAAKCRRCGKHDTFTPLPGVTVETFPSTDEGVAWMVTVNGQSIFHAGDLNWWHWAEEDLAWNRNMEANFKRYTEPLRGRRVDLAMLPLDSRLKTDGYLGPNYFLNLMEVRRFLPMHQWEDFAFTDEFLSAYPQFAPVTVKIHRDGEFLGEL</sequence>
<dbReference type="EMBL" id="JACOQI010000006">
    <property type="protein sequence ID" value="MBC5770304.1"/>
    <property type="molecule type" value="Genomic_DNA"/>
</dbReference>
<evidence type="ECO:0000313" key="1">
    <source>
        <dbReference type="EMBL" id="MBC5770304.1"/>
    </source>
</evidence>
<dbReference type="PANTHER" id="PTHR42967">
    <property type="entry name" value="METAL DEPENDENT HYDROLASE"/>
    <property type="match status" value="1"/>
</dbReference>
<gene>
    <name evidence="1" type="ORF">H8Z83_08205</name>
</gene>
<dbReference type="Proteomes" id="UP000620327">
    <property type="component" value="Unassembled WGS sequence"/>
</dbReference>
<dbReference type="AlphaFoldDB" id="A0A923MIX5"/>
<dbReference type="InterPro" id="IPR036866">
    <property type="entry name" value="RibonucZ/Hydroxyglut_hydro"/>
</dbReference>
<keyword evidence="2" id="KW-1185">Reference proteome</keyword>
<organism evidence="1 2">
    <name type="scientific">Dysosmobacter segnis</name>
    <dbReference type="NCBI Taxonomy" id="2763042"/>
    <lineage>
        <taxon>Bacteria</taxon>
        <taxon>Bacillati</taxon>
        <taxon>Bacillota</taxon>
        <taxon>Clostridia</taxon>
        <taxon>Eubacteriales</taxon>
        <taxon>Oscillospiraceae</taxon>
        <taxon>Dysosmobacter</taxon>
    </lineage>
</organism>
<dbReference type="PANTHER" id="PTHR42967:SF1">
    <property type="entry name" value="MBL FOLD METALLO-HYDROLASE"/>
    <property type="match status" value="1"/>
</dbReference>
<evidence type="ECO:0000313" key="2">
    <source>
        <dbReference type="Proteomes" id="UP000620327"/>
    </source>
</evidence>
<name>A0A923MIX5_9FIRM</name>
<dbReference type="RefSeq" id="WP_187014595.1">
    <property type="nucleotide sequence ID" value="NZ_JACOQI010000006.1"/>
</dbReference>
<reference evidence="1" key="1">
    <citation type="submission" date="2020-08" db="EMBL/GenBank/DDBJ databases">
        <title>Genome public.</title>
        <authorList>
            <person name="Liu C."/>
            <person name="Sun Q."/>
        </authorList>
    </citation>
    <scope>NUCLEOTIDE SEQUENCE</scope>
    <source>
        <strain evidence="1">BX15</strain>
    </source>
</reference>
<dbReference type="Gene3D" id="3.60.15.10">
    <property type="entry name" value="Ribonuclease Z/Hydroxyacylglutathione hydrolase-like"/>
    <property type="match status" value="1"/>
</dbReference>
<accession>A0A923MIX5</accession>
<dbReference type="SUPFAM" id="SSF56281">
    <property type="entry name" value="Metallo-hydrolase/oxidoreductase"/>
    <property type="match status" value="1"/>
</dbReference>
<protein>
    <submittedName>
        <fullName evidence="1">MBL fold metallo-hydrolase</fullName>
    </submittedName>
</protein>
<comment type="caution">
    <text evidence="1">The sequence shown here is derived from an EMBL/GenBank/DDBJ whole genome shotgun (WGS) entry which is preliminary data.</text>
</comment>
<proteinExistence type="predicted"/>
<dbReference type="Pfam" id="PF13483">
    <property type="entry name" value="Lactamase_B_3"/>
    <property type="match status" value="1"/>
</dbReference>